<protein>
    <recommendedName>
        <fullName evidence="7">PRA1 family protein</fullName>
    </recommendedName>
</protein>
<dbReference type="GO" id="GO:0016020">
    <property type="term" value="C:membrane"/>
    <property type="evidence" value="ECO:0007669"/>
    <property type="project" value="UniProtKB-SubCell"/>
</dbReference>
<evidence type="ECO:0000313" key="10">
    <source>
        <dbReference type="Proteomes" id="UP000001876"/>
    </source>
</evidence>
<dbReference type="PANTHER" id="PTHR19317">
    <property type="entry name" value="PRENYLATED RAB ACCEPTOR 1-RELATED"/>
    <property type="match status" value="1"/>
</dbReference>
<gene>
    <name evidence="9" type="ORF">MICPUCDRAFT_59113</name>
</gene>
<evidence type="ECO:0000256" key="8">
    <source>
        <dbReference type="SAM" id="MobiDB-lite"/>
    </source>
</evidence>
<feature type="transmembrane region" description="Helical" evidence="7">
    <location>
        <begin position="72"/>
        <end position="97"/>
    </location>
</feature>
<evidence type="ECO:0000256" key="5">
    <source>
        <dbReference type="ARBA" id="ARBA00022989"/>
    </source>
</evidence>
<dbReference type="GO" id="GO:0005783">
    <property type="term" value="C:endoplasmic reticulum"/>
    <property type="evidence" value="ECO:0007669"/>
    <property type="project" value="UniProtKB-ARBA"/>
</dbReference>
<reference evidence="9 10" key="1">
    <citation type="journal article" date="2009" name="Science">
        <title>Green evolution and dynamic adaptations revealed by genomes of the marine picoeukaryotes Micromonas.</title>
        <authorList>
            <person name="Worden A.Z."/>
            <person name="Lee J.H."/>
            <person name="Mock T."/>
            <person name="Rouze P."/>
            <person name="Simmons M.P."/>
            <person name="Aerts A.L."/>
            <person name="Allen A.E."/>
            <person name="Cuvelier M.L."/>
            <person name="Derelle E."/>
            <person name="Everett M.V."/>
            <person name="Foulon E."/>
            <person name="Grimwood J."/>
            <person name="Gundlach H."/>
            <person name="Henrissat B."/>
            <person name="Napoli C."/>
            <person name="McDonald S.M."/>
            <person name="Parker M.S."/>
            <person name="Rombauts S."/>
            <person name="Salamov A."/>
            <person name="Von Dassow P."/>
            <person name="Badger J.H."/>
            <person name="Coutinho P.M."/>
            <person name="Demir E."/>
            <person name="Dubchak I."/>
            <person name="Gentemann C."/>
            <person name="Eikrem W."/>
            <person name="Gready J.E."/>
            <person name="John U."/>
            <person name="Lanier W."/>
            <person name="Lindquist E.A."/>
            <person name="Lucas S."/>
            <person name="Mayer K.F."/>
            <person name="Moreau H."/>
            <person name="Not F."/>
            <person name="Otillar R."/>
            <person name="Panaud O."/>
            <person name="Pangilinan J."/>
            <person name="Paulsen I."/>
            <person name="Piegu B."/>
            <person name="Poliakov A."/>
            <person name="Robbens S."/>
            <person name="Schmutz J."/>
            <person name="Toulza E."/>
            <person name="Wyss T."/>
            <person name="Zelensky A."/>
            <person name="Zhou K."/>
            <person name="Armbrust E.V."/>
            <person name="Bhattacharya D."/>
            <person name="Goodenough U.W."/>
            <person name="Van de Peer Y."/>
            <person name="Grigoriev I.V."/>
        </authorList>
    </citation>
    <scope>NUCLEOTIDE SEQUENCE [LARGE SCALE GENOMIC DNA]</scope>
    <source>
        <strain evidence="9 10">CCMP1545</strain>
    </source>
</reference>
<evidence type="ECO:0000313" key="9">
    <source>
        <dbReference type="EMBL" id="EEH56469.1"/>
    </source>
</evidence>
<evidence type="ECO:0000256" key="7">
    <source>
        <dbReference type="RuleBase" id="RU363107"/>
    </source>
</evidence>
<proteinExistence type="inferred from homology"/>
<feature type="compositionally biased region" description="Pro residues" evidence="8">
    <location>
        <begin position="150"/>
        <end position="165"/>
    </location>
</feature>
<dbReference type="TCDB" id="9.A.49.1.9">
    <property type="family name" value="the prenylated rab acceptor protein 1 (pra1) family"/>
</dbReference>
<feature type="transmembrane region" description="Helical" evidence="7">
    <location>
        <begin position="103"/>
        <end position="127"/>
    </location>
</feature>
<keyword evidence="4 7" id="KW-0812">Transmembrane</keyword>
<dbReference type="InterPro" id="IPR004895">
    <property type="entry name" value="Prenylated_rab_accept_PRA1"/>
</dbReference>
<accession>C1MVA0</accession>
<dbReference type="GO" id="GO:0016192">
    <property type="term" value="P:vesicle-mediated transport"/>
    <property type="evidence" value="ECO:0007669"/>
    <property type="project" value="UniProtKB-ARBA"/>
</dbReference>
<dbReference type="Pfam" id="PF03208">
    <property type="entry name" value="PRA1"/>
    <property type="match status" value="1"/>
</dbReference>
<sequence length="177" mass="19651">MADLDTPTGKARALGFLALAQVIFFKILGAVKALYDRSSPWRLLIDPRKFSCPEGLGDALNRFRRNANDFGYNYAFLCVVASILCVITSPFSVFIIAALTMAWGYVMCALGLPSSSFVRTSSVRSFFKSSSSRWRRSSFFSFRTGIRSPRPAPPRRLLPAPPPRIPTQNPKNPSPEP</sequence>
<dbReference type="EMBL" id="GG663740">
    <property type="protein sequence ID" value="EEH56469.1"/>
    <property type="molecule type" value="Genomic_DNA"/>
</dbReference>
<feature type="transmembrane region" description="Helical" evidence="7">
    <location>
        <begin position="13"/>
        <end position="35"/>
    </location>
</feature>
<evidence type="ECO:0000256" key="3">
    <source>
        <dbReference type="ARBA" id="ARBA00006483"/>
    </source>
</evidence>
<dbReference type="STRING" id="564608.C1MVA0"/>
<comment type="subcellular location">
    <subcellularLocation>
        <location evidence="2 7">Membrane</location>
        <topology evidence="2 7">Multi-pass membrane protein</topology>
    </subcellularLocation>
</comment>
<dbReference type="PANTHER" id="PTHR19317:SF0">
    <property type="entry name" value="PRENYLATED RAB ACCEPTOR PROTEIN 1"/>
    <property type="match status" value="1"/>
</dbReference>
<evidence type="ECO:0000256" key="2">
    <source>
        <dbReference type="ARBA" id="ARBA00004141"/>
    </source>
</evidence>
<keyword evidence="5 7" id="KW-1133">Transmembrane helix</keyword>
<keyword evidence="7" id="KW-0813">Transport</keyword>
<keyword evidence="6 7" id="KW-0472">Membrane</keyword>
<dbReference type="GO" id="GO:0005794">
    <property type="term" value="C:Golgi apparatus"/>
    <property type="evidence" value="ECO:0007669"/>
    <property type="project" value="TreeGrafter"/>
</dbReference>
<dbReference type="AlphaFoldDB" id="C1MVA0"/>
<comment type="function">
    <text evidence="1 7">May be involved in both secretory and endocytic intracellular trafficking in the endosomal/prevacuolar compartments.</text>
</comment>
<dbReference type="Proteomes" id="UP000001876">
    <property type="component" value="Unassembled WGS sequence"/>
</dbReference>
<evidence type="ECO:0000256" key="6">
    <source>
        <dbReference type="ARBA" id="ARBA00023136"/>
    </source>
</evidence>
<evidence type="ECO:0000256" key="1">
    <source>
        <dbReference type="ARBA" id="ARBA00002501"/>
    </source>
</evidence>
<evidence type="ECO:0000256" key="4">
    <source>
        <dbReference type="ARBA" id="ARBA00022692"/>
    </source>
</evidence>
<feature type="region of interest" description="Disordered" evidence="8">
    <location>
        <begin position="145"/>
        <end position="177"/>
    </location>
</feature>
<dbReference type="RefSeq" id="XP_003059337.1">
    <property type="nucleotide sequence ID" value="XM_003059291.1"/>
</dbReference>
<organism evidence="10">
    <name type="scientific">Micromonas pusilla (strain CCMP1545)</name>
    <name type="common">Picoplanktonic green alga</name>
    <dbReference type="NCBI Taxonomy" id="564608"/>
    <lineage>
        <taxon>Eukaryota</taxon>
        <taxon>Viridiplantae</taxon>
        <taxon>Chlorophyta</taxon>
        <taxon>Mamiellophyceae</taxon>
        <taxon>Mamiellales</taxon>
        <taxon>Mamiellaceae</taxon>
        <taxon>Micromonas</taxon>
    </lineage>
</organism>
<dbReference type="OrthoDB" id="63113at2759"/>
<name>C1MVA0_MICPC</name>
<dbReference type="GeneID" id="9685072"/>
<dbReference type="KEGG" id="mpp:MICPUCDRAFT_59113"/>
<comment type="similarity">
    <text evidence="3 7">Belongs to the PRA1 family.</text>
</comment>
<keyword evidence="10" id="KW-1185">Reference proteome</keyword>